<dbReference type="EMBL" id="CP108195">
    <property type="protein sequence ID" value="WTS10174.1"/>
    <property type="molecule type" value="Genomic_DNA"/>
</dbReference>
<evidence type="ECO:0000313" key="1">
    <source>
        <dbReference type="EMBL" id="WTS10174.1"/>
    </source>
</evidence>
<sequence>MNRVLTLVWGGVFVATAVLGLVALHTTSGADWFNWVTSSPP</sequence>
<proteinExistence type="predicted"/>
<name>A0AAU1TXT6_9ACTN</name>
<protein>
    <submittedName>
        <fullName evidence="1">Uncharacterized protein</fullName>
    </submittedName>
</protein>
<dbReference type="AlphaFoldDB" id="A0AAU1TXT6"/>
<accession>A0AAU1TXT6</accession>
<reference evidence="1" key="1">
    <citation type="submission" date="2022-10" db="EMBL/GenBank/DDBJ databases">
        <title>The complete genomes of actinobacterial strains from the NBC collection.</title>
        <authorList>
            <person name="Joergensen T.S."/>
            <person name="Alvarez Arevalo M."/>
            <person name="Sterndorff E.B."/>
            <person name="Faurdal D."/>
            <person name="Vuksanovic O."/>
            <person name="Mourched A.-S."/>
            <person name="Charusanti P."/>
            <person name="Shaw S."/>
            <person name="Blin K."/>
            <person name="Weber T."/>
        </authorList>
    </citation>
    <scope>NUCLEOTIDE SEQUENCE</scope>
    <source>
        <strain evidence="1">NBC_00119</strain>
    </source>
</reference>
<gene>
    <name evidence="1" type="ORF">OHU69_03175</name>
</gene>
<organism evidence="1">
    <name type="scientific">Streptomyces sp. NBC_00119</name>
    <dbReference type="NCBI Taxonomy" id="2975659"/>
    <lineage>
        <taxon>Bacteria</taxon>
        <taxon>Bacillati</taxon>
        <taxon>Actinomycetota</taxon>
        <taxon>Actinomycetes</taxon>
        <taxon>Kitasatosporales</taxon>
        <taxon>Streptomycetaceae</taxon>
        <taxon>Streptomyces</taxon>
    </lineage>
</organism>